<accession>A0A4Y7XEK5</accession>
<organism evidence="2 3">
    <name type="scientific">Alkanindiges illinoisensis</name>
    <dbReference type="NCBI Taxonomy" id="197183"/>
    <lineage>
        <taxon>Bacteria</taxon>
        <taxon>Pseudomonadati</taxon>
        <taxon>Pseudomonadota</taxon>
        <taxon>Gammaproteobacteria</taxon>
        <taxon>Moraxellales</taxon>
        <taxon>Moraxellaceae</taxon>
        <taxon>Alkanindiges</taxon>
    </lineage>
</organism>
<sequence>MTDLVRPFPPVNFLDQAKADLESGLDPVVELIPAPEVLAWVKRTFLTIGSPLYNPEHEHIADLIDAAKEGTGFLTFAWASAPAKNKNSLVLGQCERVAFRAGGWQKARQEQQMREWFGFTPTYLITLDASYCETATDREFCALVDHELCHIGVERDEDGEMITSNVTGLPKHRLVNHDVEEFFDTVRRWGASEGTQRLANIANTAPFVLDAEVERGCGAVVIK</sequence>
<dbReference type="EMBL" id="SNTY01000012">
    <property type="protein sequence ID" value="TEU30094.1"/>
    <property type="molecule type" value="Genomic_DNA"/>
</dbReference>
<evidence type="ECO:0000313" key="3">
    <source>
        <dbReference type="Proteomes" id="UP000297834"/>
    </source>
</evidence>
<name>A0A4Y7XEK5_9GAMM</name>
<gene>
    <name evidence="2" type="ORF">E2B99_03375</name>
</gene>
<evidence type="ECO:0000313" key="2">
    <source>
        <dbReference type="EMBL" id="TEU30094.1"/>
    </source>
</evidence>
<protein>
    <recommendedName>
        <fullName evidence="1">Putative phage metallopeptidase domain-containing protein</fullName>
    </recommendedName>
</protein>
<reference evidence="2 3" key="1">
    <citation type="submission" date="2019-03" db="EMBL/GenBank/DDBJ databases">
        <title>Alkanindiges illinoisensis: a potential pathogenic isolated from ascites of a gastric cancer patient with abdominal metastasis.</title>
        <authorList>
            <person name="Hu X."/>
            <person name="Yang B."/>
            <person name="Yan X."/>
            <person name="Lin L."/>
            <person name="Zhao H."/>
            <person name="Zhou F."/>
            <person name="Su B."/>
            <person name="Chen J."/>
            <person name="Rui Y."/>
            <person name="Wang Q."/>
            <person name="Zheng L."/>
        </authorList>
    </citation>
    <scope>NUCLEOTIDE SEQUENCE [LARGE SCALE GENOMIC DNA]</scope>
    <source>
        <strain evidence="2 3">NFYY 23406</strain>
    </source>
</reference>
<feature type="domain" description="Putative phage metallopeptidase" evidence="1">
    <location>
        <begin position="40"/>
        <end position="201"/>
    </location>
</feature>
<keyword evidence="3" id="KW-1185">Reference proteome</keyword>
<dbReference type="AlphaFoldDB" id="A0A4Y7XEK5"/>
<dbReference type="RefSeq" id="WP_134243575.1">
    <property type="nucleotide sequence ID" value="NZ_SNTY01000012.1"/>
</dbReference>
<dbReference type="STRING" id="1120977.GCA_000619845_00230"/>
<dbReference type="OrthoDB" id="6933687at2"/>
<comment type="caution">
    <text evidence="2">The sequence shown here is derived from an EMBL/GenBank/DDBJ whole genome shotgun (WGS) entry which is preliminary data.</text>
</comment>
<dbReference type="InterPro" id="IPR043998">
    <property type="entry name" value="Put_Metallopep"/>
</dbReference>
<dbReference type="Proteomes" id="UP000297834">
    <property type="component" value="Unassembled WGS sequence"/>
</dbReference>
<proteinExistence type="predicted"/>
<dbReference type="Pfam" id="PF18894">
    <property type="entry name" value="PhageMetallopep"/>
    <property type="match status" value="1"/>
</dbReference>
<evidence type="ECO:0000259" key="1">
    <source>
        <dbReference type="Pfam" id="PF18894"/>
    </source>
</evidence>